<dbReference type="PANTHER" id="PTHR39515:SF2">
    <property type="entry name" value="HTH-TYPE TRANSCRIPTIONAL REGULATOR RV0880"/>
    <property type="match status" value="1"/>
</dbReference>
<dbReference type="InterPro" id="IPR036388">
    <property type="entry name" value="WH-like_DNA-bd_sf"/>
</dbReference>
<evidence type="ECO:0000259" key="1">
    <source>
        <dbReference type="PROSITE" id="PS50995"/>
    </source>
</evidence>
<organism evidence="2 3">
    <name type="scientific">Propionibacterium cyclohexanicum</name>
    <dbReference type="NCBI Taxonomy" id="64702"/>
    <lineage>
        <taxon>Bacteria</taxon>
        <taxon>Bacillati</taxon>
        <taxon>Actinomycetota</taxon>
        <taxon>Actinomycetes</taxon>
        <taxon>Propionibacteriales</taxon>
        <taxon>Propionibacteriaceae</taxon>
        <taxon>Propionibacterium</taxon>
    </lineage>
</organism>
<dbReference type="Gene3D" id="1.10.10.10">
    <property type="entry name" value="Winged helix-like DNA-binding domain superfamily/Winged helix DNA-binding domain"/>
    <property type="match status" value="1"/>
</dbReference>
<dbReference type="InterPro" id="IPR052526">
    <property type="entry name" value="HTH-type_Bedaq_tolerance"/>
</dbReference>
<dbReference type="Proteomes" id="UP000198815">
    <property type="component" value="Unassembled WGS sequence"/>
</dbReference>
<name>A0A1H9RZ34_9ACTN</name>
<dbReference type="PROSITE" id="PS50995">
    <property type="entry name" value="HTH_MARR_2"/>
    <property type="match status" value="1"/>
</dbReference>
<evidence type="ECO:0000313" key="3">
    <source>
        <dbReference type="Proteomes" id="UP000198815"/>
    </source>
</evidence>
<dbReference type="GO" id="GO:0003677">
    <property type="term" value="F:DNA binding"/>
    <property type="evidence" value="ECO:0007669"/>
    <property type="project" value="UniProtKB-KW"/>
</dbReference>
<feature type="domain" description="HTH marR-type" evidence="1">
    <location>
        <begin position="8"/>
        <end position="141"/>
    </location>
</feature>
<gene>
    <name evidence="2" type="ORF">SAMN05443377_11053</name>
</gene>
<dbReference type="InterPro" id="IPR000835">
    <property type="entry name" value="HTH_MarR-typ"/>
</dbReference>
<dbReference type="STRING" id="64702.SAMN05443377_11053"/>
<dbReference type="PANTHER" id="PTHR39515">
    <property type="entry name" value="CONSERVED PROTEIN"/>
    <property type="match status" value="1"/>
</dbReference>
<reference evidence="2 3" key="1">
    <citation type="submission" date="2016-10" db="EMBL/GenBank/DDBJ databases">
        <authorList>
            <person name="de Groot N.N."/>
        </authorList>
    </citation>
    <scope>NUCLEOTIDE SEQUENCE [LARGE SCALE GENOMIC DNA]</scope>
    <source>
        <strain evidence="2 3">DSM 16859</strain>
    </source>
</reference>
<keyword evidence="3" id="KW-1185">Reference proteome</keyword>
<dbReference type="InterPro" id="IPR036390">
    <property type="entry name" value="WH_DNA-bd_sf"/>
</dbReference>
<sequence>MIPQASPAEPLREVCELAAHVLPALNRRLRPKGSELGMGMLAALFTVGKHGPLRSGDLARWEGVAAPTMTHMISSLTKRGYVGRRRDPGDGRACLIEITPAGSDALARARHDYADRIENLLAGLTPHELGIIHAALQILAQQARID</sequence>
<evidence type="ECO:0000313" key="2">
    <source>
        <dbReference type="EMBL" id="SER77944.1"/>
    </source>
</evidence>
<proteinExistence type="predicted"/>
<keyword evidence="2" id="KW-0238">DNA-binding</keyword>
<dbReference type="OrthoDB" id="9815567at2"/>
<dbReference type="SUPFAM" id="SSF46785">
    <property type="entry name" value="Winged helix' DNA-binding domain"/>
    <property type="match status" value="1"/>
</dbReference>
<protein>
    <submittedName>
        <fullName evidence="2">DNA-binding transcriptional regulator, MarR family</fullName>
    </submittedName>
</protein>
<dbReference type="Pfam" id="PF01047">
    <property type="entry name" value="MarR"/>
    <property type="match status" value="1"/>
</dbReference>
<dbReference type="AlphaFoldDB" id="A0A1H9RZ34"/>
<dbReference type="SMART" id="SM00347">
    <property type="entry name" value="HTH_MARR"/>
    <property type="match status" value="1"/>
</dbReference>
<dbReference type="GO" id="GO:0003700">
    <property type="term" value="F:DNA-binding transcription factor activity"/>
    <property type="evidence" value="ECO:0007669"/>
    <property type="project" value="InterPro"/>
</dbReference>
<dbReference type="EMBL" id="FOGZ01000010">
    <property type="protein sequence ID" value="SER77944.1"/>
    <property type="molecule type" value="Genomic_DNA"/>
</dbReference>
<dbReference type="RefSeq" id="WP_091969133.1">
    <property type="nucleotide sequence ID" value="NZ_FOGZ01000010.1"/>
</dbReference>
<accession>A0A1H9RZ34</accession>